<dbReference type="InterPro" id="IPR041881">
    <property type="entry name" value="PqqD_sf"/>
</dbReference>
<protein>
    <recommendedName>
        <fullName evidence="3">PqqD family protein</fullName>
    </recommendedName>
</protein>
<name>A0ABQ0BPM7_9FIRM</name>
<comment type="caution">
    <text evidence="1">The sequence shown here is derived from an EMBL/GenBank/DDBJ whole genome shotgun (WGS) entry which is preliminary data.</text>
</comment>
<dbReference type="Pfam" id="PF05402">
    <property type="entry name" value="PqqD"/>
    <property type="match status" value="1"/>
</dbReference>
<dbReference type="EMBL" id="BAABZQ010000001">
    <property type="protein sequence ID" value="GAA6498489.1"/>
    <property type="molecule type" value="Genomic_DNA"/>
</dbReference>
<dbReference type="Proteomes" id="UP001600941">
    <property type="component" value="Unassembled WGS sequence"/>
</dbReference>
<evidence type="ECO:0008006" key="3">
    <source>
        <dbReference type="Google" id="ProtNLM"/>
    </source>
</evidence>
<proteinExistence type="predicted"/>
<dbReference type="Gene3D" id="1.10.10.1150">
    <property type="entry name" value="Coenzyme PQQ synthesis protein D (PqqD)"/>
    <property type="match status" value="1"/>
</dbReference>
<organism evidence="1 2">
    <name type="scientific">Blautia parvula</name>
    <dbReference type="NCBI Taxonomy" id="2877527"/>
    <lineage>
        <taxon>Bacteria</taxon>
        <taxon>Bacillati</taxon>
        <taxon>Bacillota</taxon>
        <taxon>Clostridia</taxon>
        <taxon>Lachnospirales</taxon>
        <taxon>Lachnospiraceae</taxon>
        <taxon>Blautia</taxon>
    </lineage>
</organism>
<dbReference type="InterPro" id="IPR008792">
    <property type="entry name" value="PQQD"/>
</dbReference>
<accession>A0ABQ0BPM7</accession>
<gene>
    <name evidence="1" type="ORF">K340107D12_13050</name>
</gene>
<sequence>MDKYTIIQLKKKLNVTDLSGEKVMVDFDSGKYFMIKGAGNDIWNLIQTEITVGDIIKRLMEDYEVSEEECTSAVIKFLQKMKELDFIY</sequence>
<reference evidence="1 2" key="1">
    <citation type="submission" date="2024-04" db="EMBL/GenBank/DDBJ databases">
        <title>Defined microbial consortia suppress multidrug-resistant proinflammatory Enterobacteriaceae via ecological control.</title>
        <authorList>
            <person name="Furuichi M."/>
            <person name="Kawaguchi T."/>
            <person name="Pust M."/>
            <person name="Yasuma K."/>
            <person name="Plichta D."/>
            <person name="Hasegawa N."/>
            <person name="Ohya T."/>
            <person name="Bhattarai S."/>
            <person name="Sasajima S."/>
            <person name="Aoto Y."/>
            <person name="Tuganbaev T."/>
            <person name="Yaginuma M."/>
            <person name="Ueda M."/>
            <person name="Okahashi N."/>
            <person name="Amafuji K."/>
            <person name="Kiridooshi Y."/>
            <person name="Sugita K."/>
            <person name="Strazar M."/>
            <person name="Skelly A."/>
            <person name="Suda W."/>
            <person name="Hattori M."/>
            <person name="Nakamoto N."/>
            <person name="Caballero S."/>
            <person name="Norman J."/>
            <person name="Olle B."/>
            <person name="Tanoue T."/>
            <person name="Arita M."/>
            <person name="Bucci V."/>
            <person name="Atarashi K."/>
            <person name="Xavier R."/>
            <person name="Honda K."/>
        </authorList>
    </citation>
    <scope>NUCLEOTIDE SEQUENCE [LARGE SCALE GENOMIC DNA]</scope>
    <source>
        <strain evidence="2">k34-0107-D12</strain>
    </source>
</reference>
<evidence type="ECO:0000313" key="2">
    <source>
        <dbReference type="Proteomes" id="UP001600941"/>
    </source>
</evidence>
<keyword evidence="2" id="KW-1185">Reference proteome</keyword>
<dbReference type="RefSeq" id="WP_033139340.1">
    <property type="nucleotide sequence ID" value="NZ_AP031413.1"/>
</dbReference>
<evidence type="ECO:0000313" key="1">
    <source>
        <dbReference type="EMBL" id="GAA6498489.1"/>
    </source>
</evidence>